<dbReference type="Proteomes" id="UP000612009">
    <property type="component" value="Unassembled WGS sequence"/>
</dbReference>
<feature type="transmembrane region" description="Helical" evidence="1">
    <location>
        <begin position="433"/>
        <end position="451"/>
    </location>
</feature>
<evidence type="ECO:0000313" key="3">
    <source>
        <dbReference type="Proteomes" id="UP000612009"/>
    </source>
</evidence>
<evidence type="ECO:0008006" key="4">
    <source>
        <dbReference type="Google" id="ProtNLM"/>
    </source>
</evidence>
<gene>
    <name evidence="2" type="ORF">LAKADJCE_00076</name>
</gene>
<keyword evidence="1" id="KW-0472">Membrane</keyword>
<name>A0A811T4D1_9EURY</name>
<reference evidence="2" key="1">
    <citation type="submission" date="2020-10" db="EMBL/GenBank/DDBJ databases">
        <authorList>
            <person name="Hahn C.J."/>
            <person name="Laso-Perez R."/>
            <person name="Vulcano F."/>
            <person name="Vaziourakis K.-M."/>
            <person name="Stokke R."/>
            <person name="Steen I.H."/>
            <person name="Teske A."/>
            <person name="Boetius A."/>
            <person name="Liebeke M."/>
            <person name="Amann R."/>
            <person name="Knittel K."/>
        </authorList>
    </citation>
    <scope>NUCLEOTIDE SEQUENCE</scope>
    <source>
        <strain evidence="2">Gfbio:e3339647-f889-4370-9287-4fb5cb688e4c:AG392J18_GoMArc1</strain>
    </source>
</reference>
<proteinExistence type="predicted"/>
<organism evidence="2 3">
    <name type="scientific">Candidatus Argoarchaeum ethanivorans</name>
    <dbReference type="NCBI Taxonomy" id="2608793"/>
    <lineage>
        <taxon>Archaea</taxon>
        <taxon>Methanobacteriati</taxon>
        <taxon>Methanobacteriota</taxon>
        <taxon>Stenosarchaea group</taxon>
        <taxon>Methanomicrobia</taxon>
        <taxon>Methanosarcinales</taxon>
        <taxon>Methanosarcinales incertae sedis</taxon>
        <taxon>GOM Arc I cluster</taxon>
        <taxon>Candidatus Argoarchaeum</taxon>
    </lineage>
</organism>
<keyword evidence="1" id="KW-1133">Transmembrane helix</keyword>
<sequence length="456" mass="50240">MRNIHKILITLFIINCTAASASVPPPQGAVLFIADGLGSHYIYPELMAETHDGKKLQNTPCPNITADGLRVLYVKAPVPKTGPGHSVIVTGNSKATTETIPETTTLFDVLQNSEEFLILGVMERGSSSNMREKQDAVLYARSNSIRSPVFEIQHKNAPSEILKIMEQRCSMMPEYVNNTAGATRYCMYNRFAIETAEKIVKTMLQEYPSKRFLLIVNVGGLGGLEGAGHYAGFSTYSEVIKGLDVDLYSFKKLCRDNHIVFLFTSDHGISFRTVDSRGGNAGGDYVKKTESLYIPRIVSAENVKTGILKGEHGQEDIAPTLLGILDIANTLDADGKALPIKNYANIYATTDADYVHLYQGNSLVDNQTGKKVVFKYLEGTYRLRFVKGNTTTEQTVSLEGDIMLNVKVPDTTQPTKTPPPTVKRTSTNHTTRYAAGMILILFVNIIGIMLIKRIKD</sequence>
<dbReference type="AlphaFoldDB" id="A0A811T4D1"/>
<accession>A0A811T4D1</accession>
<keyword evidence="1" id="KW-0812">Transmembrane</keyword>
<protein>
    <recommendedName>
        <fullName evidence="4">Metalloenzyme domain-containing protein</fullName>
    </recommendedName>
</protein>
<evidence type="ECO:0000313" key="2">
    <source>
        <dbReference type="EMBL" id="CAD6491211.1"/>
    </source>
</evidence>
<dbReference type="EMBL" id="CAJHIR010000003">
    <property type="protein sequence ID" value="CAD6491211.1"/>
    <property type="molecule type" value="Genomic_DNA"/>
</dbReference>
<dbReference type="InterPro" id="IPR017850">
    <property type="entry name" value="Alkaline_phosphatase_core_sf"/>
</dbReference>
<comment type="caution">
    <text evidence="2">The sequence shown here is derived from an EMBL/GenBank/DDBJ whole genome shotgun (WGS) entry which is preliminary data.</text>
</comment>
<dbReference type="Gene3D" id="3.40.720.10">
    <property type="entry name" value="Alkaline Phosphatase, subunit A"/>
    <property type="match status" value="1"/>
</dbReference>
<dbReference type="SUPFAM" id="SSF53649">
    <property type="entry name" value="Alkaline phosphatase-like"/>
    <property type="match status" value="1"/>
</dbReference>
<evidence type="ECO:0000256" key="1">
    <source>
        <dbReference type="SAM" id="Phobius"/>
    </source>
</evidence>